<evidence type="ECO:0000313" key="3">
    <source>
        <dbReference type="Proteomes" id="UP000887568"/>
    </source>
</evidence>
<feature type="compositionally biased region" description="Basic and acidic residues" evidence="1">
    <location>
        <begin position="65"/>
        <end position="86"/>
    </location>
</feature>
<reference evidence="2" key="1">
    <citation type="submission" date="2022-11" db="UniProtKB">
        <authorList>
            <consortium name="EnsemblMetazoa"/>
        </authorList>
    </citation>
    <scope>IDENTIFICATION</scope>
</reference>
<dbReference type="AlphaFoldDB" id="A0A913ZHF5"/>
<dbReference type="GeneID" id="119723978"/>
<keyword evidence="3" id="KW-1185">Reference proteome</keyword>
<dbReference type="RefSeq" id="XP_038050829.1">
    <property type="nucleotide sequence ID" value="XM_038194901.1"/>
</dbReference>
<dbReference type="Proteomes" id="UP000887568">
    <property type="component" value="Unplaced"/>
</dbReference>
<feature type="region of interest" description="Disordered" evidence="1">
    <location>
        <begin position="1"/>
        <end position="88"/>
    </location>
</feature>
<dbReference type="EnsemblMetazoa" id="XM_038194901.1">
    <property type="protein sequence ID" value="XP_038050829.1"/>
    <property type="gene ID" value="LOC119723978"/>
</dbReference>
<protein>
    <submittedName>
        <fullName evidence="2">Uncharacterized protein</fullName>
    </submittedName>
</protein>
<proteinExistence type="predicted"/>
<name>A0A913ZHF5_PATMI</name>
<sequence length="144" mass="14935">MSAYVPKEAGVSLPVPGGTVGTEASHSAGVVSPGLEATVSSKSGDSRPPLPPGAEAESENGSLPKTERIGQEEKVPEPDSGSHEEIPEVCTQYELGSDGLSVPYEVRVPGTAALLYPRTRDLKVHLTTNPKSALFVCGLPTTIQ</sequence>
<evidence type="ECO:0000256" key="1">
    <source>
        <dbReference type="SAM" id="MobiDB-lite"/>
    </source>
</evidence>
<accession>A0A913ZHF5</accession>
<evidence type="ECO:0000313" key="2">
    <source>
        <dbReference type="EnsemblMetazoa" id="XP_038050829.1"/>
    </source>
</evidence>
<organism evidence="2 3">
    <name type="scientific">Patiria miniata</name>
    <name type="common">Bat star</name>
    <name type="synonym">Asterina miniata</name>
    <dbReference type="NCBI Taxonomy" id="46514"/>
    <lineage>
        <taxon>Eukaryota</taxon>
        <taxon>Metazoa</taxon>
        <taxon>Echinodermata</taxon>
        <taxon>Eleutherozoa</taxon>
        <taxon>Asterozoa</taxon>
        <taxon>Asteroidea</taxon>
        <taxon>Valvatacea</taxon>
        <taxon>Valvatida</taxon>
        <taxon>Asterinidae</taxon>
        <taxon>Patiria</taxon>
    </lineage>
</organism>